<keyword evidence="3" id="KW-1185">Reference proteome</keyword>
<comment type="caution">
    <text evidence="2">The sequence shown here is derived from an EMBL/GenBank/DDBJ whole genome shotgun (WGS) entry which is preliminary data.</text>
</comment>
<evidence type="ECO:0000256" key="1">
    <source>
        <dbReference type="SAM" id="Phobius"/>
    </source>
</evidence>
<gene>
    <name evidence="2" type="ORF">ACFQU8_10385</name>
</gene>
<keyword evidence="1" id="KW-0472">Membrane</keyword>
<sequence length="115" mass="13570">MNISDFIPVNERKRLKNKLLIRHFVISPIVISFGVYLYSSLSQDEFVDLNILLNMGAIVLVVTSILWILTNTDNDIKREKRQEIKKHNKSKKRIAVEYVLFILLLIAFAVYEWKY</sequence>
<reference evidence="3" key="1">
    <citation type="journal article" date="2019" name="Int. J. Syst. Evol. Microbiol.">
        <title>The Global Catalogue of Microorganisms (GCM) 10K type strain sequencing project: providing services to taxonomists for standard genome sequencing and annotation.</title>
        <authorList>
            <consortium name="The Broad Institute Genomics Platform"/>
            <consortium name="The Broad Institute Genome Sequencing Center for Infectious Disease"/>
            <person name="Wu L."/>
            <person name="Ma J."/>
        </authorList>
    </citation>
    <scope>NUCLEOTIDE SEQUENCE [LARGE SCALE GENOMIC DNA]</scope>
    <source>
        <strain evidence="3">JCM 30234</strain>
    </source>
</reference>
<proteinExistence type="predicted"/>
<feature type="transmembrane region" description="Helical" evidence="1">
    <location>
        <begin position="20"/>
        <end position="39"/>
    </location>
</feature>
<evidence type="ECO:0000313" key="3">
    <source>
        <dbReference type="Proteomes" id="UP001596620"/>
    </source>
</evidence>
<feature type="transmembrane region" description="Helical" evidence="1">
    <location>
        <begin position="51"/>
        <end position="72"/>
    </location>
</feature>
<dbReference type="RefSeq" id="WP_382359657.1">
    <property type="nucleotide sequence ID" value="NZ_JBHTGR010000050.1"/>
</dbReference>
<dbReference type="EMBL" id="JBHTGR010000050">
    <property type="protein sequence ID" value="MFC7747631.1"/>
    <property type="molecule type" value="Genomic_DNA"/>
</dbReference>
<feature type="transmembrane region" description="Helical" evidence="1">
    <location>
        <begin position="93"/>
        <end position="111"/>
    </location>
</feature>
<name>A0ABW2UUU1_9BACI</name>
<dbReference type="Proteomes" id="UP001596620">
    <property type="component" value="Unassembled WGS sequence"/>
</dbReference>
<evidence type="ECO:0008006" key="4">
    <source>
        <dbReference type="Google" id="ProtNLM"/>
    </source>
</evidence>
<evidence type="ECO:0000313" key="2">
    <source>
        <dbReference type="EMBL" id="MFC7747631.1"/>
    </source>
</evidence>
<protein>
    <recommendedName>
        <fullName evidence="4">DUF2178 domain-containing protein</fullName>
    </recommendedName>
</protein>
<organism evidence="2 3">
    <name type="scientific">Lentibacillus kimchii</name>
    <dbReference type="NCBI Taxonomy" id="1542911"/>
    <lineage>
        <taxon>Bacteria</taxon>
        <taxon>Bacillati</taxon>
        <taxon>Bacillota</taxon>
        <taxon>Bacilli</taxon>
        <taxon>Bacillales</taxon>
        <taxon>Bacillaceae</taxon>
        <taxon>Lentibacillus</taxon>
    </lineage>
</organism>
<accession>A0ABW2UUU1</accession>
<keyword evidence="1" id="KW-1133">Transmembrane helix</keyword>
<keyword evidence="1" id="KW-0812">Transmembrane</keyword>